<feature type="region of interest" description="Disordered" evidence="1">
    <location>
        <begin position="1"/>
        <end position="26"/>
    </location>
</feature>
<sequence length="196" mass="21272">MTSTVRQRKTFGFSDDGDGTTEDNLVLDPQEQEEVIHDLREAARHSNENSTRAIAAIIVVGAILQLYFLSTLIQGSQSTPLTPILDSALEAKPLIPLASFFTILHIGVHALDIISLIPSLSELHKSIPEGVSRYGPLTTCIAPLLALFSGRDVAQLAWWSVPIELSALVWVSRGWMASAVEGVVGLEKLRYDVQGA</sequence>
<protein>
    <submittedName>
        <fullName evidence="3">Uncharacterized protein</fullName>
    </submittedName>
</protein>
<reference evidence="3" key="1">
    <citation type="submission" date="2021-01" db="EMBL/GenBank/DDBJ databases">
        <authorList>
            <person name="Kaushik A."/>
        </authorList>
    </citation>
    <scope>NUCLEOTIDE SEQUENCE</scope>
    <source>
        <strain evidence="3">AG3-1AP</strain>
    </source>
</reference>
<name>A0A8H3AEF4_9AGAM</name>
<dbReference type="AlphaFoldDB" id="A0A8H3AEF4"/>
<proteinExistence type="predicted"/>
<feature type="transmembrane region" description="Helical" evidence="2">
    <location>
        <begin position="94"/>
        <end position="117"/>
    </location>
</feature>
<evidence type="ECO:0000256" key="1">
    <source>
        <dbReference type="SAM" id="MobiDB-lite"/>
    </source>
</evidence>
<dbReference type="EMBL" id="CAJMWV010000948">
    <property type="protein sequence ID" value="CAE6421674.1"/>
    <property type="molecule type" value="Genomic_DNA"/>
</dbReference>
<evidence type="ECO:0000313" key="3">
    <source>
        <dbReference type="EMBL" id="CAE6421674.1"/>
    </source>
</evidence>
<dbReference type="OrthoDB" id="3358048at2759"/>
<organism evidence="3 4">
    <name type="scientific">Rhizoctonia solani</name>
    <dbReference type="NCBI Taxonomy" id="456999"/>
    <lineage>
        <taxon>Eukaryota</taxon>
        <taxon>Fungi</taxon>
        <taxon>Dikarya</taxon>
        <taxon>Basidiomycota</taxon>
        <taxon>Agaricomycotina</taxon>
        <taxon>Agaricomycetes</taxon>
        <taxon>Cantharellales</taxon>
        <taxon>Ceratobasidiaceae</taxon>
        <taxon>Rhizoctonia</taxon>
    </lineage>
</organism>
<keyword evidence="2" id="KW-1133">Transmembrane helix</keyword>
<gene>
    <name evidence="3" type="ORF">RDB_LOCUS33006</name>
</gene>
<evidence type="ECO:0000313" key="4">
    <source>
        <dbReference type="Proteomes" id="UP000663831"/>
    </source>
</evidence>
<keyword evidence="2" id="KW-0472">Membrane</keyword>
<keyword evidence="2" id="KW-0812">Transmembrane</keyword>
<comment type="caution">
    <text evidence="3">The sequence shown here is derived from an EMBL/GenBank/DDBJ whole genome shotgun (WGS) entry which is preliminary data.</text>
</comment>
<accession>A0A8H3AEF4</accession>
<feature type="transmembrane region" description="Helical" evidence="2">
    <location>
        <begin position="53"/>
        <end position="74"/>
    </location>
</feature>
<dbReference type="Proteomes" id="UP000663831">
    <property type="component" value="Unassembled WGS sequence"/>
</dbReference>
<evidence type="ECO:0000256" key="2">
    <source>
        <dbReference type="SAM" id="Phobius"/>
    </source>
</evidence>